<dbReference type="Pfam" id="PF00550">
    <property type="entry name" value="PP-binding"/>
    <property type="match status" value="1"/>
</dbReference>
<dbReference type="SUPFAM" id="SSF47336">
    <property type="entry name" value="ACP-like"/>
    <property type="match status" value="1"/>
</dbReference>
<evidence type="ECO:0000313" key="5">
    <source>
        <dbReference type="Proteomes" id="UP000628984"/>
    </source>
</evidence>
<evidence type="ECO:0000313" key="4">
    <source>
        <dbReference type="EMBL" id="GGW21732.1"/>
    </source>
</evidence>
<dbReference type="InterPro" id="IPR009081">
    <property type="entry name" value="PP-bd_ACP"/>
</dbReference>
<protein>
    <recommendedName>
        <fullName evidence="3">Carrier domain-containing protein</fullName>
    </recommendedName>
</protein>
<comment type="caution">
    <text evidence="4">The sequence shown here is derived from an EMBL/GenBank/DDBJ whole genome shotgun (WGS) entry which is preliminary data.</text>
</comment>
<name>A0A918MH14_9RHOB</name>
<dbReference type="PROSITE" id="PS50075">
    <property type="entry name" value="CARRIER"/>
    <property type="match status" value="1"/>
</dbReference>
<evidence type="ECO:0000256" key="1">
    <source>
        <dbReference type="ARBA" id="ARBA00022450"/>
    </source>
</evidence>
<dbReference type="InterPro" id="IPR036736">
    <property type="entry name" value="ACP-like_sf"/>
</dbReference>
<dbReference type="RefSeq" id="WP_189632074.1">
    <property type="nucleotide sequence ID" value="NZ_BMYQ01000001.1"/>
</dbReference>
<dbReference type="EMBL" id="BMYQ01000001">
    <property type="protein sequence ID" value="GGW21732.1"/>
    <property type="molecule type" value="Genomic_DNA"/>
</dbReference>
<dbReference type="InterPro" id="IPR020806">
    <property type="entry name" value="PKS_PP-bd"/>
</dbReference>
<reference evidence="4" key="2">
    <citation type="submission" date="2020-09" db="EMBL/GenBank/DDBJ databases">
        <authorList>
            <person name="Sun Q."/>
            <person name="Kim S."/>
        </authorList>
    </citation>
    <scope>NUCLEOTIDE SEQUENCE</scope>
    <source>
        <strain evidence="4">KCTC 23714</strain>
    </source>
</reference>
<gene>
    <name evidence="4" type="ORF">GCM10011452_03480</name>
</gene>
<reference evidence="4" key="1">
    <citation type="journal article" date="2014" name="Int. J. Syst. Evol. Microbiol.">
        <title>Complete genome sequence of Corynebacterium casei LMG S-19264T (=DSM 44701T), isolated from a smear-ripened cheese.</title>
        <authorList>
            <consortium name="US DOE Joint Genome Institute (JGI-PGF)"/>
            <person name="Walter F."/>
            <person name="Albersmeier A."/>
            <person name="Kalinowski J."/>
            <person name="Ruckert C."/>
        </authorList>
    </citation>
    <scope>NUCLEOTIDE SEQUENCE</scope>
    <source>
        <strain evidence="4">KCTC 23714</strain>
    </source>
</reference>
<dbReference type="GO" id="GO:0031177">
    <property type="term" value="F:phosphopantetheine binding"/>
    <property type="evidence" value="ECO:0007669"/>
    <property type="project" value="InterPro"/>
</dbReference>
<accession>A0A918MH14</accession>
<dbReference type="Gene3D" id="1.10.1200.10">
    <property type="entry name" value="ACP-like"/>
    <property type="match status" value="1"/>
</dbReference>
<keyword evidence="1" id="KW-0596">Phosphopantetheine</keyword>
<keyword evidence="2" id="KW-0597">Phosphoprotein</keyword>
<dbReference type="AlphaFoldDB" id="A0A918MH14"/>
<proteinExistence type="predicted"/>
<evidence type="ECO:0000259" key="3">
    <source>
        <dbReference type="PROSITE" id="PS50075"/>
    </source>
</evidence>
<evidence type="ECO:0000256" key="2">
    <source>
        <dbReference type="ARBA" id="ARBA00022553"/>
    </source>
</evidence>
<dbReference type="Proteomes" id="UP000628984">
    <property type="component" value="Unassembled WGS sequence"/>
</dbReference>
<dbReference type="SMART" id="SM00823">
    <property type="entry name" value="PKS_PP"/>
    <property type="match status" value="1"/>
</dbReference>
<organism evidence="4 5">
    <name type="scientific">Gemmobacter lanyuensis</name>
    <dbReference type="NCBI Taxonomy" id="1054497"/>
    <lineage>
        <taxon>Bacteria</taxon>
        <taxon>Pseudomonadati</taxon>
        <taxon>Pseudomonadota</taxon>
        <taxon>Alphaproteobacteria</taxon>
        <taxon>Rhodobacterales</taxon>
        <taxon>Paracoccaceae</taxon>
        <taxon>Gemmobacter</taxon>
    </lineage>
</organism>
<feature type="domain" description="Carrier" evidence="3">
    <location>
        <begin position="7"/>
        <end position="81"/>
    </location>
</feature>
<sequence>MTKLDADQVIAWTTKYLTDFLDLPPEAFDLDAEFAALGLDSVDSVIIGGAFEETFNCEIDATLFLRNANLRSLIDDLRQSGLVA</sequence>
<keyword evidence="5" id="KW-1185">Reference proteome</keyword>